<dbReference type="HOGENOM" id="CLU_002210_0_0_1"/>
<feature type="domain" description="Mediator complex subunit Med13 N-terminal" evidence="14">
    <location>
        <begin position="6"/>
        <end position="377"/>
    </location>
</feature>
<comment type="subunit">
    <text evidence="11">Component of the SRB8-11 complex, which itself associates with the Mediator complex.</text>
</comment>
<dbReference type="GO" id="GO:0045944">
    <property type="term" value="P:positive regulation of transcription by RNA polymerase II"/>
    <property type="evidence" value="ECO:0007669"/>
    <property type="project" value="TreeGrafter"/>
</dbReference>
<keyword evidence="4 11" id="KW-0678">Repressor</keyword>
<dbReference type="EMBL" id="KE148155">
    <property type="protein sequence ID" value="EPE05765.1"/>
    <property type="molecule type" value="Genomic_DNA"/>
</dbReference>
<keyword evidence="17" id="KW-1185">Reference proteome</keyword>
<evidence type="ECO:0000256" key="3">
    <source>
        <dbReference type="ARBA" id="ARBA00019618"/>
    </source>
</evidence>
<dbReference type="Pfam" id="PF11597">
    <property type="entry name" value="Med13_N"/>
    <property type="match status" value="1"/>
</dbReference>
<keyword evidence="5 11" id="KW-0805">Transcription regulation</keyword>
<evidence type="ECO:0000256" key="6">
    <source>
        <dbReference type="ARBA" id="ARBA00023159"/>
    </source>
</evidence>
<evidence type="ECO:0000256" key="1">
    <source>
        <dbReference type="ARBA" id="ARBA00004123"/>
    </source>
</evidence>
<dbReference type="GO" id="GO:0003713">
    <property type="term" value="F:transcription coactivator activity"/>
    <property type="evidence" value="ECO:0007669"/>
    <property type="project" value="TreeGrafter"/>
</dbReference>
<comment type="function">
    <text evidence="9 11">Component of the SRB8-11 complex. The SRB8-11 complex is a regulatory module of the Mediator complex which is itself involved in regulation of basal and activated RNA polymerase II-dependent transcription. The SRB8-11 complex may be involved in the transcriptional repression of a subset of genes regulated by Mediator. It may inhibit the association of the Mediator complex with RNA polymerase II to form the holoenzyme complex.</text>
</comment>
<dbReference type="InterPro" id="IPR021643">
    <property type="entry name" value="Mediator_Med13_N"/>
</dbReference>
<keyword evidence="8 11" id="KW-0539">Nucleus</keyword>
<proteinExistence type="inferred from homology"/>
<reference evidence="16 17" key="1">
    <citation type="journal article" date="2013" name="BMC Genomics">
        <title>The genome and transcriptome of the pine saprophyte Ophiostoma piceae, and a comparison with the bark beetle-associated pine pathogen Grosmannia clavigera.</title>
        <authorList>
            <person name="Haridas S."/>
            <person name="Wang Y."/>
            <person name="Lim L."/>
            <person name="Massoumi Alamouti S."/>
            <person name="Jackman S."/>
            <person name="Docking R."/>
            <person name="Robertson G."/>
            <person name="Birol I."/>
            <person name="Bohlmann J."/>
            <person name="Breuil C."/>
        </authorList>
    </citation>
    <scope>NUCLEOTIDE SEQUENCE [LARGE SCALE GENOMIC DNA]</scope>
    <source>
        <strain evidence="16 17">UAMH 11346</strain>
    </source>
</reference>
<dbReference type="Pfam" id="PF18296">
    <property type="entry name" value="MID_MedPIWI"/>
    <property type="match status" value="1"/>
</dbReference>
<dbReference type="InterPro" id="IPR041285">
    <property type="entry name" value="MID_MedPIWI"/>
</dbReference>
<evidence type="ECO:0000256" key="9">
    <source>
        <dbReference type="ARBA" id="ARBA00025661"/>
    </source>
</evidence>
<dbReference type="Proteomes" id="UP000016923">
    <property type="component" value="Unassembled WGS sequence"/>
</dbReference>
<organism evidence="16 17">
    <name type="scientific">Ophiostoma piceae (strain UAMH 11346)</name>
    <name type="common">Sap stain fungus</name>
    <dbReference type="NCBI Taxonomy" id="1262450"/>
    <lineage>
        <taxon>Eukaryota</taxon>
        <taxon>Fungi</taxon>
        <taxon>Dikarya</taxon>
        <taxon>Ascomycota</taxon>
        <taxon>Pezizomycotina</taxon>
        <taxon>Sordariomycetes</taxon>
        <taxon>Sordariomycetidae</taxon>
        <taxon>Ophiostomatales</taxon>
        <taxon>Ophiostomataceae</taxon>
        <taxon>Ophiostoma</taxon>
    </lineage>
</organism>
<keyword evidence="7 11" id="KW-0804">Transcription</keyword>
<evidence type="ECO:0000313" key="17">
    <source>
        <dbReference type="Proteomes" id="UP000016923"/>
    </source>
</evidence>
<feature type="region of interest" description="Disordered" evidence="12">
    <location>
        <begin position="792"/>
        <end position="843"/>
    </location>
</feature>
<feature type="compositionally biased region" description="Low complexity" evidence="12">
    <location>
        <begin position="112"/>
        <end position="136"/>
    </location>
</feature>
<feature type="region of interest" description="Disordered" evidence="12">
    <location>
        <begin position="106"/>
        <end position="175"/>
    </location>
</feature>
<feature type="region of interest" description="Disordered" evidence="12">
    <location>
        <begin position="1366"/>
        <end position="1423"/>
    </location>
</feature>
<feature type="compositionally biased region" description="Low complexity" evidence="12">
    <location>
        <begin position="618"/>
        <end position="628"/>
    </location>
</feature>
<evidence type="ECO:0000313" key="16">
    <source>
        <dbReference type="EMBL" id="EPE05765.1"/>
    </source>
</evidence>
<comment type="similarity">
    <text evidence="2 11">Belongs to the Mediator complex subunit 13 family.</text>
</comment>
<feature type="compositionally biased region" description="Low complexity" evidence="12">
    <location>
        <begin position="802"/>
        <end position="812"/>
    </location>
</feature>
<evidence type="ECO:0000256" key="7">
    <source>
        <dbReference type="ARBA" id="ARBA00023163"/>
    </source>
</evidence>
<dbReference type="VEuPathDB" id="FungiDB:F503_08296"/>
<feature type="compositionally biased region" description="Low complexity" evidence="12">
    <location>
        <begin position="1378"/>
        <end position="1423"/>
    </location>
</feature>
<feature type="region of interest" description="Disordered" evidence="12">
    <location>
        <begin position="605"/>
        <end position="646"/>
    </location>
</feature>
<feature type="domain" description="Mediator complex subunit Med13 C-terminal" evidence="13">
    <location>
        <begin position="1201"/>
        <end position="1553"/>
    </location>
</feature>
<name>S3CY20_OPHP1</name>
<evidence type="ECO:0000259" key="15">
    <source>
        <dbReference type="Pfam" id="PF18296"/>
    </source>
</evidence>
<evidence type="ECO:0000259" key="14">
    <source>
        <dbReference type="Pfam" id="PF11597"/>
    </source>
</evidence>
<evidence type="ECO:0000259" key="13">
    <source>
        <dbReference type="Pfam" id="PF06333"/>
    </source>
</evidence>
<dbReference type="Pfam" id="PF06333">
    <property type="entry name" value="Med13_C"/>
    <property type="match status" value="1"/>
</dbReference>
<evidence type="ECO:0000256" key="2">
    <source>
        <dbReference type="ARBA" id="ARBA00009354"/>
    </source>
</evidence>
<dbReference type="PANTHER" id="PTHR48249">
    <property type="entry name" value="MEDIATOR OF RNA POLYMERASE II TRANSCRIPTION SUBUNIT 13"/>
    <property type="match status" value="1"/>
</dbReference>
<dbReference type="InterPro" id="IPR009401">
    <property type="entry name" value="Med13_C"/>
</dbReference>
<dbReference type="STRING" id="1262450.S3CY20"/>
<evidence type="ECO:0000256" key="4">
    <source>
        <dbReference type="ARBA" id="ARBA00022491"/>
    </source>
</evidence>
<dbReference type="InterPro" id="IPR051139">
    <property type="entry name" value="Mediator_complx_sub13"/>
</dbReference>
<accession>S3CY20</accession>
<evidence type="ECO:0000256" key="12">
    <source>
        <dbReference type="SAM" id="MobiDB-lite"/>
    </source>
</evidence>
<protein>
    <recommendedName>
        <fullName evidence="3 11">Mediator of RNA polymerase II transcription subunit 13</fullName>
    </recommendedName>
    <alternativeName>
        <fullName evidence="10 11">Mediator complex subunit 13</fullName>
    </alternativeName>
</protein>
<dbReference type="eggNOG" id="ENOG502QQJC">
    <property type="taxonomic scope" value="Eukaryota"/>
</dbReference>
<comment type="subcellular location">
    <subcellularLocation>
        <location evidence="1 11">Nucleus</location>
    </subcellularLocation>
</comment>
<sequence length="1564" mass="168032">MDAGEYETNTLAITNIASISFRVYKQVASPTASLYPFSPSDVERTLRNDGHIVFCDSRRQGFWSFRLLRKDGSAIGSSPRTGMHNAIEIGPHKLAVVDEGAFEPSTLVKGRPAAPNPINTPSSSSSSGLSAPDAASRGAGAQPIPGGNTAPPQSSAAGGGGTTDTPHSNSAPPESRPFLAVPTKLVYNFFLSAVIASISSSYCLRANAIALNNRTFLLPPLDPLWDGEESSRTDTKCLVATLRVSLTTAGALLVNLSHTILQGMGCSEWACYAGIPPPGSTVLTAPWGNFATVRGTYPSLAPAGATGHVLGQTKRELSPSSIPQAWKVFAAKMLEMRGTSSSVLHDSSWLRVEFVLGDDVHGTKSVVILWPSVLCFWSLESSVVSAPSFQRLDPLNDLRAAFLEEARAEEAAFRPREDTREDKEDDVAMEDMHTVSSMDKGPLSDGPSPIGARQPVSLAGMIYPTPPDGILNLVGATPTFDGSVASPGNAASTTMPADLDPAAEDHEGGDDEFGSFWASSDPKREEAEQGFIEEPDTLFGDIVGDVVGDDVTDADFNFFDDKQPDGMHLPAYTPTGHIDDGMDLDTTSRRGDTSAYAHSDMETHLDAGATPGESIFTPAAAPEPSSAENADVKGESDISCQRPSSPVFAKPELRHARSNLGDASANGIKRPPSPFNAVTVFKRVRAMVEANKAQQNDGKHSLLDRRGKLFEGLQFTDFMIQNNKKYEQNGKFGFRWPHPESYMLSNISSATSPTAFRRPIKKQPELSDSSPEFASLISSITRGLKTSSLHAQSPLQMEDSGDASSSSSSYESSSEDSDGDEPLANSTAQRKIKTRPVAETAPSLEAATELSKAYREGVWDFPIARYFAEPMPSPTELNYTDDDIVDVAQIVTQQVTRATIRTSFDEDSGTNLQKTKLRRTLLQRIRYSMATLQDSLPACLDDAHRCSLKPYLEVPDIPLLMQPNRPHQRLSAASEPTRTNLWACSTPSVAIRRNESTLSILPTAVEFWEVLGLEPLHGTKDIAAVCMYPHYEGLAEEVASFLSRMRIVYESLRLGSHEPLPSKSNVVDGMLAFEVPSSYATPSGSAAARSEFPGSDQLHKLAQALAAEDTPGKSLVLYFVYCEEVTTSIVDACLAFQRLSHLYESAVTSRNSEPNDLVLQLIPASFIALETSLTVPSPTEMLRLSLEVYDRCASPRGPKPSPSFLLEQPPPRLLDLKLSSTPPVDVQRENSFIHVAYAFSADGRWVTAAWTDNSGWRQFSSAYWMGRKDAETSSNVFAAVAQEIWTNTCAIVSNLKVHWRVVIAKCSPMEQEEIDAWLELCKAETRVSISAVLVTVDTDPALELMPPIITASPAILSQLSAATPAPTPQASVFSPDQTGNPVTPAGTTPVGAPTPATPSGGSNGAAGTAAAPNSPAVASNPAANASNEAGAKLAAAGADPNTVADIEGNVVLVDITDNTWLAIASHRLNTSTTWVDMRHALVSGYVIKRGGIGRDEAPVVMEVNVIRAEGNPRVYDNVAREILTAYRSLGTLARARGILDNERDVRPWHVAAAERSAQGLCRWM</sequence>
<dbReference type="GO" id="GO:0016592">
    <property type="term" value="C:mediator complex"/>
    <property type="evidence" value="ECO:0007669"/>
    <property type="project" value="InterPro"/>
</dbReference>
<gene>
    <name evidence="16" type="ORF">F503_08296</name>
</gene>
<feature type="domain" description="MID" evidence="15">
    <location>
        <begin position="1020"/>
        <end position="1192"/>
    </location>
</feature>
<keyword evidence="6 11" id="KW-0010">Activator</keyword>
<evidence type="ECO:0000256" key="10">
    <source>
        <dbReference type="ARBA" id="ARBA00032008"/>
    </source>
</evidence>
<evidence type="ECO:0000256" key="11">
    <source>
        <dbReference type="RuleBase" id="RU364134"/>
    </source>
</evidence>
<dbReference type="PANTHER" id="PTHR48249:SF3">
    <property type="entry name" value="MEDIATOR OF RNA POLYMERASE II TRANSCRIPTION SUBUNIT 13"/>
    <property type="match status" value="1"/>
</dbReference>
<dbReference type="OrthoDB" id="103819at2759"/>
<evidence type="ECO:0000256" key="5">
    <source>
        <dbReference type="ARBA" id="ARBA00023015"/>
    </source>
</evidence>
<dbReference type="OMA" id="DRCTLFG"/>
<evidence type="ECO:0000256" key="8">
    <source>
        <dbReference type="ARBA" id="ARBA00023242"/>
    </source>
</evidence>